<protein>
    <submittedName>
        <fullName evidence="2">Uncharacterized protein</fullName>
    </submittedName>
</protein>
<reference evidence="2" key="1">
    <citation type="journal article" date="2014" name="Front. Microbiol.">
        <title>High frequency of phylogenetically diverse reductive dehalogenase-homologous genes in deep subseafloor sedimentary metagenomes.</title>
        <authorList>
            <person name="Kawai M."/>
            <person name="Futagami T."/>
            <person name="Toyoda A."/>
            <person name="Takaki Y."/>
            <person name="Nishi S."/>
            <person name="Hori S."/>
            <person name="Arai W."/>
            <person name="Tsubouchi T."/>
            <person name="Morono Y."/>
            <person name="Uchiyama I."/>
            <person name="Ito T."/>
            <person name="Fujiyama A."/>
            <person name="Inagaki F."/>
            <person name="Takami H."/>
        </authorList>
    </citation>
    <scope>NUCLEOTIDE SEQUENCE</scope>
    <source>
        <strain evidence="2">Expedition CK06-06</strain>
    </source>
</reference>
<feature type="transmembrane region" description="Helical" evidence="1">
    <location>
        <begin position="6"/>
        <end position="25"/>
    </location>
</feature>
<dbReference type="EMBL" id="BARS01002709">
    <property type="protein sequence ID" value="GAF71622.1"/>
    <property type="molecule type" value="Genomic_DNA"/>
</dbReference>
<dbReference type="AlphaFoldDB" id="X0S6R9"/>
<keyword evidence="1" id="KW-1133">Transmembrane helix</keyword>
<name>X0S6R9_9ZZZZ</name>
<keyword evidence="1" id="KW-0472">Membrane</keyword>
<accession>X0S6R9</accession>
<comment type="caution">
    <text evidence="2">The sequence shown here is derived from an EMBL/GenBank/DDBJ whole genome shotgun (WGS) entry which is preliminary data.</text>
</comment>
<evidence type="ECO:0000256" key="1">
    <source>
        <dbReference type="SAM" id="Phobius"/>
    </source>
</evidence>
<proteinExistence type="predicted"/>
<sequence length="46" mass="5287">MEQVILILIIGIISSFFGIWLGYLIRKAVGQRKRGTIEEALRRKAE</sequence>
<evidence type="ECO:0000313" key="2">
    <source>
        <dbReference type="EMBL" id="GAF71622.1"/>
    </source>
</evidence>
<gene>
    <name evidence="2" type="ORF">S01H1_05194</name>
</gene>
<organism evidence="2">
    <name type="scientific">marine sediment metagenome</name>
    <dbReference type="NCBI Taxonomy" id="412755"/>
    <lineage>
        <taxon>unclassified sequences</taxon>
        <taxon>metagenomes</taxon>
        <taxon>ecological metagenomes</taxon>
    </lineage>
</organism>
<feature type="non-terminal residue" evidence="2">
    <location>
        <position position="46"/>
    </location>
</feature>
<keyword evidence="1" id="KW-0812">Transmembrane</keyword>